<organism evidence="1">
    <name type="scientific">Guillardia theta (strain CCMP2712)</name>
    <name type="common">Cryptophyte</name>
    <dbReference type="NCBI Taxonomy" id="905079"/>
    <lineage>
        <taxon>Eukaryota</taxon>
        <taxon>Cryptophyceae</taxon>
        <taxon>Pyrenomonadales</taxon>
        <taxon>Geminigeraceae</taxon>
        <taxon>Guillardia</taxon>
    </lineage>
</organism>
<reference evidence="2" key="3">
    <citation type="submission" date="2016-03" db="UniProtKB">
        <authorList>
            <consortium name="EnsemblProtists"/>
        </authorList>
    </citation>
    <scope>IDENTIFICATION</scope>
</reference>
<gene>
    <name evidence="1" type="ORF">GUITHDRAFT_137359</name>
</gene>
<evidence type="ECO:0000313" key="2">
    <source>
        <dbReference type="EnsemblProtists" id="EKX47583"/>
    </source>
</evidence>
<dbReference type="EnsemblProtists" id="EKX47583">
    <property type="protein sequence ID" value="EKX47583"/>
    <property type="gene ID" value="GUITHDRAFT_137359"/>
</dbReference>
<dbReference type="EMBL" id="JH992989">
    <property type="protein sequence ID" value="EKX47583.1"/>
    <property type="molecule type" value="Genomic_DNA"/>
</dbReference>
<dbReference type="AlphaFoldDB" id="L1JGD5"/>
<sequence length="144" mass="16100">MTSASNLILDRIELDRLSWRFESSDCLDFSQFADISHLQGLFSTSWPLTTITDDQNLRVEGNIGDAWNYGSASYHHREFGGSSGKTHYLTSSGESVYGPYGTDHTIFGKFGVSDSAYDAFDPDRIKMCDYPHDQIWAGYTACQG</sequence>
<reference evidence="3" key="2">
    <citation type="submission" date="2012-11" db="EMBL/GenBank/DDBJ databases">
        <authorList>
            <person name="Kuo A."/>
            <person name="Curtis B.A."/>
            <person name="Tanifuji G."/>
            <person name="Burki F."/>
            <person name="Gruber A."/>
            <person name="Irimia M."/>
            <person name="Maruyama S."/>
            <person name="Arias M.C."/>
            <person name="Ball S.G."/>
            <person name="Gile G.H."/>
            <person name="Hirakawa Y."/>
            <person name="Hopkins J.F."/>
            <person name="Rensing S.A."/>
            <person name="Schmutz J."/>
            <person name="Symeonidi A."/>
            <person name="Elias M."/>
            <person name="Eveleigh R.J."/>
            <person name="Herman E.K."/>
            <person name="Klute M.J."/>
            <person name="Nakayama T."/>
            <person name="Obornik M."/>
            <person name="Reyes-Prieto A."/>
            <person name="Armbrust E.V."/>
            <person name="Aves S.J."/>
            <person name="Beiko R.G."/>
            <person name="Coutinho P."/>
            <person name="Dacks J.B."/>
            <person name="Durnford D.G."/>
            <person name="Fast N.M."/>
            <person name="Green B.R."/>
            <person name="Grisdale C."/>
            <person name="Hempe F."/>
            <person name="Henrissat B."/>
            <person name="Hoppner M.P."/>
            <person name="Ishida K.-I."/>
            <person name="Kim E."/>
            <person name="Koreny L."/>
            <person name="Kroth P.G."/>
            <person name="Liu Y."/>
            <person name="Malik S.-B."/>
            <person name="Maier U.G."/>
            <person name="McRose D."/>
            <person name="Mock T."/>
            <person name="Neilson J.A."/>
            <person name="Onodera N.T."/>
            <person name="Poole A.M."/>
            <person name="Pritham E.J."/>
            <person name="Richards T.A."/>
            <person name="Rocap G."/>
            <person name="Roy S.W."/>
            <person name="Sarai C."/>
            <person name="Schaack S."/>
            <person name="Shirato S."/>
            <person name="Slamovits C.H."/>
            <person name="Spencer D.F."/>
            <person name="Suzuki S."/>
            <person name="Worden A.Z."/>
            <person name="Zauner S."/>
            <person name="Barry K."/>
            <person name="Bell C."/>
            <person name="Bharti A.K."/>
            <person name="Crow J.A."/>
            <person name="Grimwood J."/>
            <person name="Kramer R."/>
            <person name="Lindquist E."/>
            <person name="Lucas S."/>
            <person name="Salamov A."/>
            <person name="McFadden G.I."/>
            <person name="Lane C.E."/>
            <person name="Keeling P.J."/>
            <person name="Gray M.W."/>
            <person name="Grigoriev I.V."/>
            <person name="Archibald J.M."/>
        </authorList>
    </citation>
    <scope>NUCLEOTIDE SEQUENCE</scope>
    <source>
        <strain evidence="3">CCMP2712</strain>
    </source>
</reference>
<dbReference type="HOGENOM" id="CLU_1800143_0_0_1"/>
<accession>L1JGD5</accession>
<name>L1JGD5_GUITC</name>
<dbReference type="GeneID" id="17304188"/>
<dbReference type="PaxDb" id="55529-EKX47583"/>
<dbReference type="RefSeq" id="XP_005834563.1">
    <property type="nucleotide sequence ID" value="XM_005834506.1"/>
</dbReference>
<protein>
    <submittedName>
        <fullName evidence="1 2">Uncharacterized protein</fullName>
    </submittedName>
</protein>
<dbReference type="KEGG" id="gtt:GUITHDRAFT_137359"/>
<dbReference type="Proteomes" id="UP000011087">
    <property type="component" value="Unassembled WGS sequence"/>
</dbReference>
<reference evidence="1 3" key="1">
    <citation type="journal article" date="2012" name="Nature">
        <title>Algal genomes reveal evolutionary mosaicism and the fate of nucleomorphs.</title>
        <authorList>
            <consortium name="DOE Joint Genome Institute"/>
            <person name="Curtis B.A."/>
            <person name="Tanifuji G."/>
            <person name="Burki F."/>
            <person name="Gruber A."/>
            <person name="Irimia M."/>
            <person name="Maruyama S."/>
            <person name="Arias M.C."/>
            <person name="Ball S.G."/>
            <person name="Gile G.H."/>
            <person name="Hirakawa Y."/>
            <person name="Hopkins J.F."/>
            <person name="Kuo A."/>
            <person name="Rensing S.A."/>
            <person name="Schmutz J."/>
            <person name="Symeonidi A."/>
            <person name="Elias M."/>
            <person name="Eveleigh R.J."/>
            <person name="Herman E.K."/>
            <person name="Klute M.J."/>
            <person name="Nakayama T."/>
            <person name="Obornik M."/>
            <person name="Reyes-Prieto A."/>
            <person name="Armbrust E.V."/>
            <person name="Aves S.J."/>
            <person name="Beiko R.G."/>
            <person name="Coutinho P."/>
            <person name="Dacks J.B."/>
            <person name="Durnford D.G."/>
            <person name="Fast N.M."/>
            <person name="Green B.R."/>
            <person name="Grisdale C.J."/>
            <person name="Hempel F."/>
            <person name="Henrissat B."/>
            <person name="Hoppner M.P."/>
            <person name="Ishida K."/>
            <person name="Kim E."/>
            <person name="Koreny L."/>
            <person name="Kroth P.G."/>
            <person name="Liu Y."/>
            <person name="Malik S.B."/>
            <person name="Maier U.G."/>
            <person name="McRose D."/>
            <person name="Mock T."/>
            <person name="Neilson J.A."/>
            <person name="Onodera N.T."/>
            <person name="Poole A.M."/>
            <person name="Pritham E.J."/>
            <person name="Richards T.A."/>
            <person name="Rocap G."/>
            <person name="Roy S.W."/>
            <person name="Sarai C."/>
            <person name="Schaack S."/>
            <person name="Shirato S."/>
            <person name="Slamovits C.H."/>
            <person name="Spencer D.F."/>
            <person name="Suzuki S."/>
            <person name="Worden A.Z."/>
            <person name="Zauner S."/>
            <person name="Barry K."/>
            <person name="Bell C."/>
            <person name="Bharti A.K."/>
            <person name="Crow J.A."/>
            <person name="Grimwood J."/>
            <person name="Kramer R."/>
            <person name="Lindquist E."/>
            <person name="Lucas S."/>
            <person name="Salamov A."/>
            <person name="McFadden G.I."/>
            <person name="Lane C.E."/>
            <person name="Keeling P.J."/>
            <person name="Gray M.W."/>
            <person name="Grigoriev I.V."/>
            <person name="Archibald J.M."/>
        </authorList>
    </citation>
    <scope>NUCLEOTIDE SEQUENCE</scope>
    <source>
        <strain evidence="1 3">CCMP2712</strain>
    </source>
</reference>
<proteinExistence type="predicted"/>
<evidence type="ECO:0000313" key="1">
    <source>
        <dbReference type="EMBL" id="EKX47583.1"/>
    </source>
</evidence>
<keyword evidence="3" id="KW-1185">Reference proteome</keyword>
<evidence type="ECO:0000313" key="3">
    <source>
        <dbReference type="Proteomes" id="UP000011087"/>
    </source>
</evidence>